<evidence type="ECO:0000313" key="8">
    <source>
        <dbReference type="EMBL" id="KAK7254226.1"/>
    </source>
</evidence>
<reference evidence="8 9" key="1">
    <citation type="submission" date="2024-03" db="EMBL/GenBank/DDBJ databases">
        <title>Aureococcus anophagefferens CCMP1851 and Kratosvirus quantuckense: Draft genome of a second virus-susceptible host strain in the model system.</title>
        <authorList>
            <person name="Chase E."/>
            <person name="Truchon A.R."/>
            <person name="Schepens W."/>
            <person name="Wilhelm S.W."/>
        </authorList>
    </citation>
    <scope>NUCLEOTIDE SEQUENCE [LARGE SCALE GENOMIC DNA]</scope>
    <source>
        <strain evidence="8 9">CCMP1851</strain>
    </source>
</reference>
<keyword evidence="6" id="KW-0732">Signal</keyword>
<dbReference type="PANTHER" id="PTHR43811">
    <property type="entry name" value="FKBP-TYPE PEPTIDYL-PROLYL CIS-TRANS ISOMERASE FKPA"/>
    <property type="match status" value="1"/>
</dbReference>
<dbReference type="PROSITE" id="PS51318">
    <property type="entry name" value="TAT"/>
    <property type="match status" value="1"/>
</dbReference>
<feature type="signal peptide" evidence="6">
    <location>
        <begin position="1"/>
        <end position="18"/>
    </location>
</feature>
<name>A0ABR1GDR9_AURAN</name>
<evidence type="ECO:0000256" key="2">
    <source>
        <dbReference type="ARBA" id="ARBA00013194"/>
    </source>
</evidence>
<proteinExistence type="predicted"/>
<accession>A0ABR1GDR9</accession>
<dbReference type="GO" id="GO:0016853">
    <property type="term" value="F:isomerase activity"/>
    <property type="evidence" value="ECO:0007669"/>
    <property type="project" value="UniProtKB-KW"/>
</dbReference>
<keyword evidence="9" id="KW-1185">Reference proteome</keyword>
<gene>
    <name evidence="8" type="ORF">SO694_00009043</name>
</gene>
<dbReference type="SUPFAM" id="SSF54534">
    <property type="entry name" value="FKBP-like"/>
    <property type="match status" value="1"/>
</dbReference>
<keyword evidence="3 5" id="KW-0697">Rotamase</keyword>
<evidence type="ECO:0000256" key="1">
    <source>
        <dbReference type="ARBA" id="ARBA00000971"/>
    </source>
</evidence>
<feature type="domain" description="PPIase FKBP-type" evidence="7">
    <location>
        <begin position="79"/>
        <end position="171"/>
    </location>
</feature>
<dbReference type="InterPro" id="IPR006311">
    <property type="entry name" value="TAT_signal"/>
</dbReference>
<dbReference type="PANTHER" id="PTHR43811:SF17">
    <property type="entry name" value="PEPTIDYL-PROLYL CIS-TRANS ISOMERASE FKBP16-3, CHLOROPLASTIC"/>
    <property type="match status" value="1"/>
</dbReference>
<keyword evidence="4 5" id="KW-0413">Isomerase</keyword>
<sequence length="183" mass="19255">MAMRNLFINLALLATATALSLSPKARAPTRSEFFKGAAAFSAAAAVGAAAPASAATTLPSGLKYEVIKSNPNGAIPKIGDLIAIRFKGSTEGRVFDDITKTDEPLYYRVGGGSLIKGIDEAVTLMHYGETWGLTIPGDLGFGPKGRSASAGKPRIPPNAELYYEVQFVGFPGFEGDLFLQLNQ</sequence>
<evidence type="ECO:0000256" key="6">
    <source>
        <dbReference type="SAM" id="SignalP"/>
    </source>
</evidence>
<evidence type="ECO:0000256" key="5">
    <source>
        <dbReference type="PROSITE-ProRule" id="PRU00277"/>
    </source>
</evidence>
<organism evidence="8 9">
    <name type="scientific">Aureococcus anophagefferens</name>
    <name type="common">Harmful bloom alga</name>
    <dbReference type="NCBI Taxonomy" id="44056"/>
    <lineage>
        <taxon>Eukaryota</taxon>
        <taxon>Sar</taxon>
        <taxon>Stramenopiles</taxon>
        <taxon>Ochrophyta</taxon>
        <taxon>Pelagophyceae</taxon>
        <taxon>Pelagomonadales</taxon>
        <taxon>Pelagomonadaceae</taxon>
        <taxon>Aureococcus</taxon>
    </lineage>
</organism>
<evidence type="ECO:0000256" key="4">
    <source>
        <dbReference type="ARBA" id="ARBA00023235"/>
    </source>
</evidence>
<dbReference type="Proteomes" id="UP001363151">
    <property type="component" value="Unassembled WGS sequence"/>
</dbReference>
<feature type="chain" id="PRO_5045993648" description="peptidylprolyl isomerase" evidence="6">
    <location>
        <begin position="19"/>
        <end position="183"/>
    </location>
</feature>
<dbReference type="InterPro" id="IPR001179">
    <property type="entry name" value="PPIase_FKBP_dom"/>
</dbReference>
<dbReference type="InterPro" id="IPR046357">
    <property type="entry name" value="PPIase_dom_sf"/>
</dbReference>
<protein>
    <recommendedName>
        <fullName evidence="2 5">peptidylprolyl isomerase</fullName>
        <ecNumber evidence="2 5">5.2.1.8</ecNumber>
    </recommendedName>
</protein>
<dbReference type="PROSITE" id="PS50059">
    <property type="entry name" value="FKBP_PPIASE"/>
    <property type="match status" value="1"/>
</dbReference>
<evidence type="ECO:0000256" key="3">
    <source>
        <dbReference type="ARBA" id="ARBA00023110"/>
    </source>
</evidence>
<comment type="catalytic activity">
    <reaction evidence="1 5">
        <text>[protein]-peptidylproline (omega=180) = [protein]-peptidylproline (omega=0)</text>
        <dbReference type="Rhea" id="RHEA:16237"/>
        <dbReference type="Rhea" id="RHEA-COMP:10747"/>
        <dbReference type="Rhea" id="RHEA-COMP:10748"/>
        <dbReference type="ChEBI" id="CHEBI:83833"/>
        <dbReference type="ChEBI" id="CHEBI:83834"/>
        <dbReference type="EC" id="5.2.1.8"/>
    </reaction>
</comment>
<dbReference type="Gene3D" id="3.10.50.40">
    <property type="match status" value="1"/>
</dbReference>
<evidence type="ECO:0000313" key="9">
    <source>
        <dbReference type="Proteomes" id="UP001363151"/>
    </source>
</evidence>
<comment type="caution">
    <text evidence="8">The sequence shown here is derived from an EMBL/GenBank/DDBJ whole genome shotgun (WGS) entry which is preliminary data.</text>
</comment>
<dbReference type="EC" id="5.2.1.8" evidence="2 5"/>
<evidence type="ECO:0000259" key="7">
    <source>
        <dbReference type="PROSITE" id="PS50059"/>
    </source>
</evidence>
<dbReference type="Pfam" id="PF00254">
    <property type="entry name" value="FKBP_C"/>
    <property type="match status" value="1"/>
</dbReference>
<dbReference type="EMBL" id="JBBJCI010000031">
    <property type="protein sequence ID" value="KAK7254226.1"/>
    <property type="molecule type" value="Genomic_DNA"/>
</dbReference>